<dbReference type="NCBIfam" id="TIGR01703">
    <property type="entry name" value="hybrid_clust"/>
    <property type="match status" value="1"/>
</dbReference>
<dbReference type="AlphaFoldDB" id="A0A843AG15"/>
<dbReference type="CDD" id="cd01914">
    <property type="entry name" value="HCP"/>
    <property type="match status" value="1"/>
</dbReference>
<dbReference type="HAMAP" id="MF_00069">
    <property type="entry name" value="Hydroxylam_reduct"/>
    <property type="match status" value="1"/>
</dbReference>
<dbReference type="GO" id="GO:0046872">
    <property type="term" value="F:metal ion binding"/>
    <property type="evidence" value="ECO:0007669"/>
    <property type="project" value="UniProtKB-KW"/>
</dbReference>
<proteinExistence type="inferred from homology"/>
<dbReference type="GO" id="GO:0005737">
    <property type="term" value="C:cytoplasm"/>
    <property type="evidence" value="ECO:0007669"/>
    <property type="project" value="UniProtKB-SubCell"/>
</dbReference>
<dbReference type="Gene3D" id="3.40.50.2030">
    <property type="match status" value="2"/>
</dbReference>
<dbReference type="GO" id="GO:0051539">
    <property type="term" value="F:4 iron, 4 sulfur cluster binding"/>
    <property type="evidence" value="ECO:0007669"/>
    <property type="project" value="UniProtKB-KW"/>
</dbReference>
<dbReference type="SUPFAM" id="SSF56821">
    <property type="entry name" value="Prismane protein-like"/>
    <property type="match status" value="1"/>
</dbReference>
<reference evidence="7" key="1">
    <citation type="submission" date="2020-10" db="EMBL/GenBank/DDBJ databases">
        <title>Dehalococcoides mccartyi of a TCE/Cr reducing biochatode.</title>
        <authorList>
            <person name="Matturro B."/>
        </authorList>
    </citation>
    <scope>NUCLEOTIDE SEQUENCE</scope>
    <source>
        <strain evidence="7">Bin4</strain>
    </source>
</reference>
<comment type="caution">
    <text evidence="7">The sequence shown here is derived from an EMBL/GenBank/DDBJ whole genome shotgun (WGS) entry which is preliminary data.</text>
</comment>
<dbReference type="InterPro" id="IPR011254">
    <property type="entry name" value="Prismane-like_sf"/>
</dbReference>
<organism evidence="7 8">
    <name type="scientific">Methanobrevibacter arboriphilus</name>
    <dbReference type="NCBI Taxonomy" id="39441"/>
    <lineage>
        <taxon>Archaea</taxon>
        <taxon>Methanobacteriati</taxon>
        <taxon>Methanobacteriota</taxon>
        <taxon>Methanomada group</taxon>
        <taxon>Methanobacteria</taxon>
        <taxon>Methanobacteriales</taxon>
        <taxon>Methanobacteriaceae</taxon>
        <taxon>Methanobrevibacter</taxon>
    </lineage>
</organism>
<evidence type="ECO:0000313" key="7">
    <source>
        <dbReference type="EMBL" id="MBF4468711.1"/>
    </source>
</evidence>
<dbReference type="GO" id="GO:0004601">
    <property type="term" value="F:peroxidase activity"/>
    <property type="evidence" value="ECO:0007669"/>
    <property type="project" value="TreeGrafter"/>
</dbReference>
<evidence type="ECO:0000256" key="6">
    <source>
        <dbReference type="HAMAP-Rule" id="MF_00069"/>
    </source>
</evidence>
<keyword evidence="5 6" id="KW-0411">Iron-sulfur</keyword>
<dbReference type="InterPro" id="IPR016099">
    <property type="entry name" value="Prismane-like_a/b-sand"/>
</dbReference>
<dbReference type="NCBIfam" id="NF003658">
    <property type="entry name" value="PRK05290.1"/>
    <property type="match status" value="1"/>
</dbReference>
<dbReference type="PANTHER" id="PTHR30109">
    <property type="entry name" value="HYDROXYLAMINE REDUCTASE"/>
    <property type="match status" value="1"/>
</dbReference>
<evidence type="ECO:0000256" key="4">
    <source>
        <dbReference type="ARBA" id="ARBA00023004"/>
    </source>
</evidence>
<dbReference type="Pfam" id="PF03063">
    <property type="entry name" value="Prismane"/>
    <property type="match status" value="1"/>
</dbReference>
<dbReference type="PANTHER" id="PTHR30109:SF0">
    <property type="entry name" value="HYDROXYLAMINE REDUCTASE"/>
    <property type="match status" value="1"/>
</dbReference>
<comment type="catalytic activity">
    <reaction evidence="6">
        <text>A + NH4(+) + H2O = hydroxylamine + AH2 + H(+)</text>
        <dbReference type="Rhea" id="RHEA:22052"/>
        <dbReference type="ChEBI" id="CHEBI:13193"/>
        <dbReference type="ChEBI" id="CHEBI:15377"/>
        <dbReference type="ChEBI" id="CHEBI:15378"/>
        <dbReference type="ChEBI" id="CHEBI:15429"/>
        <dbReference type="ChEBI" id="CHEBI:17499"/>
        <dbReference type="ChEBI" id="CHEBI:28938"/>
        <dbReference type="EC" id="1.7.99.1"/>
    </reaction>
</comment>
<keyword evidence="2 6" id="KW-0479">Metal-binding</keyword>
<comment type="cofactor">
    <cofactor evidence="6">
        <name>[4Fe-4S] cluster</name>
        <dbReference type="ChEBI" id="CHEBI:49883"/>
    </cofactor>
    <text evidence="6">Binds 1 [4Fe-4S] cluster.</text>
</comment>
<dbReference type="InterPro" id="IPR016100">
    <property type="entry name" value="Prismane_a-bundle"/>
</dbReference>
<feature type="modified residue" description="Cysteine persulfide" evidence="6">
    <location>
        <position position="284"/>
    </location>
</feature>
<dbReference type="GO" id="GO:0050418">
    <property type="term" value="F:hydroxylamine reductase activity"/>
    <property type="evidence" value="ECO:0007669"/>
    <property type="project" value="UniProtKB-UniRule"/>
</dbReference>
<feature type="binding site" evidence="6">
    <location>
        <position position="197"/>
    </location>
    <ligand>
        <name>hybrid [4Fe-2O-2S] cluster</name>
        <dbReference type="ChEBI" id="CHEBI:60519"/>
    </ligand>
</feature>
<evidence type="ECO:0000256" key="1">
    <source>
        <dbReference type="ARBA" id="ARBA00022490"/>
    </source>
</evidence>
<feature type="binding site" evidence="6">
    <location>
        <position position="371"/>
    </location>
    <ligand>
        <name>hybrid [4Fe-2O-2S] cluster</name>
        <dbReference type="ChEBI" id="CHEBI:60519"/>
    </ligand>
</feature>
<feature type="binding site" evidence="6">
    <location>
        <position position="312"/>
    </location>
    <ligand>
        <name>hybrid [4Fe-2O-2S] cluster</name>
        <dbReference type="ChEBI" id="CHEBI:60519"/>
    </ligand>
</feature>
<gene>
    <name evidence="6 7" type="primary">hcp</name>
    <name evidence="7" type="ORF">ISP01_04835</name>
</gene>
<evidence type="ECO:0000256" key="2">
    <source>
        <dbReference type="ARBA" id="ARBA00022723"/>
    </source>
</evidence>
<dbReference type="EMBL" id="JADIIN010000039">
    <property type="protein sequence ID" value="MBF4468711.1"/>
    <property type="molecule type" value="Genomic_DNA"/>
</dbReference>
<feature type="binding site" evidence="6">
    <location>
        <position position="21"/>
    </location>
    <ligand>
        <name>[4Fe-4S] cluster</name>
        <dbReference type="ChEBI" id="CHEBI:49883"/>
    </ligand>
</feature>
<dbReference type="Gene3D" id="1.20.1270.20">
    <property type="match status" value="1"/>
</dbReference>
<comment type="function">
    <text evidence="6">Catalyzes the reduction of hydroxylamine to form NH(3) and H(2)O.</text>
</comment>
<keyword evidence="6" id="KW-0004">4Fe-4S</keyword>
<accession>A0A843AG15</accession>
<dbReference type="EC" id="1.7.99.1" evidence="6"/>
<dbReference type="Proteomes" id="UP000658733">
    <property type="component" value="Unassembled WGS sequence"/>
</dbReference>
<evidence type="ECO:0000313" key="8">
    <source>
        <dbReference type="Proteomes" id="UP000658733"/>
    </source>
</evidence>
<feature type="binding site" evidence="6">
    <location>
        <position position="15"/>
    </location>
    <ligand>
        <name>[4Fe-4S] cluster</name>
        <dbReference type="ChEBI" id="CHEBI:49883"/>
    </ligand>
</feature>
<name>A0A843AG15_METAZ</name>
<dbReference type="GO" id="GO:0042542">
    <property type="term" value="P:response to hydrogen peroxide"/>
    <property type="evidence" value="ECO:0007669"/>
    <property type="project" value="TreeGrafter"/>
</dbReference>
<keyword evidence="4 6" id="KW-0408">Iron</keyword>
<keyword evidence="1 6" id="KW-0963">Cytoplasm</keyword>
<feature type="binding site" evidence="6">
    <location>
        <position position="6"/>
    </location>
    <ligand>
        <name>[4Fe-4S] cluster</name>
        <dbReference type="ChEBI" id="CHEBI:49883"/>
    </ligand>
</feature>
<dbReference type="InterPro" id="IPR004137">
    <property type="entry name" value="HCP/CODH"/>
</dbReference>
<comment type="similarity">
    <text evidence="6">Belongs to the HCP family.</text>
</comment>
<feature type="binding site" evidence="6">
    <location>
        <position position="3"/>
    </location>
    <ligand>
        <name>[4Fe-4S] cluster</name>
        <dbReference type="ChEBI" id="CHEBI:49883"/>
    </ligand>
</feature>
<feature type="binding site" evidence="6">
    <location>
        <position position="129"/>
    </location>
    <ligand>
        <name>hybrid [4Fe-2O-2S] cluster</name>
        <dbReference type="ChEBI" id="CHEBI:60519"/>
    </ligand>
</feature>
<feature type="binding site" evidence="6">
    <location>
        <position position="337"/>
    </location>
    <ligand>
        <name>hybrid [4Fe-2O-2S] cluster</name>
        <dbReference type="ChEBI" id="CHEBI:60519"/>
    </ligand>
</feature>
<protein>
    <recommendedName>
        <fullName evidence="6">Hydroxylamine reductase</fullName>
        <ecNumber evidence="6">1.7.99.1</ecNumber>
    </recommendedName>
    <alternativeName>
        <fullName evidence="6">Hybrid-cluster protein</fullName>
        <shortName evidence="6">HCP</shortName>
    </alternativeName>
    <alternativeName>
        <fullName evidence="6">Prismane protein</fullName>
    </alternativeName>
</protein>
<evidence type="ECO:0000256" key="5">
    <source>
        <dbReference type="ARBA" id="ARBA00023014"/>
    </source>
</evidence>
<evidence type="ECO:0000256" key="3">
    <source>
        <dbReference type="ARBA" id="ARBA00023002"/>
    </source>
</evidence>
<sequence length="428" mass="47466">MFCYQCSQTAKGTGCDVRGVCGKVPTVARLQDNLIFSIKGISAYNYQANELGYKDESIDEFLTKGMYSTLTNVNFDVEDLIKLGLDAGEANIKVMRLLKKAHIETYGEPEPQVVEVGSKKGPGILVTGHDMKAIEELLKQTEGTGINVYTHSEMLPAHGYPELKKYKHLAGQLGGPWFDQKKTFSKYNVAILATSNCVLLPKDDYSDRIFTSGVAKLPGIMQIENYDFTPVINKALELGDLEEEENKPTVTTGFGVSTILSLADKIKELVEAGKIRRFFLVGGCDSPLPQARYYREFVEKLPEDTVVLTLACGKYRFNDLDLGDIEGVPRIIDVGQCNDAIVAVDVALALSDLFDLELNDLPLTIVLSWMEQKAVAIFWSLLYLNKKDMLLGPILPAWVNDDIADFLVNNYNLTPIGDPEEDIKRILG</sequence>
<comment type="cofactor">
    <cofactor evidence="6">
        <name>hybrid [4Fe-2O-2S] cluster</name>
        <dbReference type="ChEBI" id="CHEBI:60519"/>
    </cofactor>
    <text evidence="6">Binds 1 hybrid [4Fe-2O-2S] cluster.</text>
</comment>
<keyword evidence="3 6" id="KW-0560">Oxidoreductase</keyword>
<feature type="binding site" evidence="6">
    <location>
        <position position="153"/>
    </location>
    <ligand>
        <name>hybrid [4Fe-2O-2S] cluster</name>
        <dbReference type="ChEBI" id="CHEBI:60519"/>
    </ligand>
</feature>
<comment type="subcellular location">
    <subcellularLocation>
        <location evidence="6">Cytoplasm</location>
    </subcellularLocation>
</comment>
<feature type="binding site" evidence="6">
    <location>
        <position position="373"/>
    </location>
    <ligand>
        <name>hybrid [4Fe-2O-2S] cluster</name>
        <dbReference type="ChEBI" id="CHEBI:60519"/>
    </ligand>
</feature>
<feature type="binding site" description="via persulfide group" evidence="6">
    <location>
        <position position="284"/>
    </location>
    <ligand>
        <name>hybrid [4Fe-2O-2S] cluster</name>
        <dbReference type="ChEBI" id="CHEBI:60519"/>
    </ligand>
</feature>
<dbReference type="InterPro" id="IPR010048">
    <property type="entry name" value="Hydroxylam_reduct"/>
</dbReference>